<dbReference type="InterPro" id="IPR036770">
    <property type="entry name" value="Ankyrin_rpt-contain_sf"/>
</dbReference>
<dbReference type="SUPFAM" id="SSF48403">
    <property type="entry name" value="Ankyrin repeat"/>
    <property type="match status" value="1"/>
</dbReference>
<dbReference type="PROSITE" id="PS50297">
    <property type="entry name" value="ANK_REP_REGION"/>
    <property type="match status" value="1"/>
</dbReference>
<gene>
    <name evidence="4" type="ORF">C0Q70_14881</name>
</gene>
<evidence type="ECO:0000256" key="3">
    <source>
        <dbReference type="PROSITE-ProRule" id="PRU00023"/>
    </source>
</evidence>
<reference evidence="4 5" key="1">
    <citation type="submission" date="2018-04" db="EMBL/GenBank/DDBJ databases">
        <title>The genome of golden apple snail Pomacea canaliculata provides insight into stress tolerance and invasive adaptation.</title>
        <authorList>
            <person name="Liu C."/>
            <person name="Liu B."/>
            <person name="Ren Y."/>
            <person name="Zhang Y."/>
            <person name="Wang H."/>
            <person name="Li S."/>
            <person name="Jiang F."/>
            <person name="Yin L."/>
            <person name="Zhang G."/>
            <person name="Qian W."/>
            <person name="Fan W."/>
        </authorList>
    </citation>
    <scope>NUCLEOTIDE SEQUENCE [LARGE SCALE GENOMIC DNA]</scope>
    <source>
        <strain evidence="4">SZHN2017</strain>
        <tissue evidence="4">Muscle</tissue>
    </source>
</reference>
<dbReference type="PROSITE" id="PS50088">
    <property type="entry name" value="ANK_REPEAT"/>
    <property type="match status" value="1"/>
</dbReference>
<evidence type="ECO:0000313" key="4">
    <source>
        <dbReference type="EMBL" id="PVD24399.1"/>
    </source>
</evidence>
<name>A0A2T7NTA5_POMCA</name>
<dbReference type="PANTHER" id="PTHR24134:SF9">
    <property type="entry name" value="ANKYRIN REPEAT AND SOCS BOX PROTEIN 8"/>
    <property type="match status" value="1"/>
</dbReference>
<dbReference type="Pfam" id="PF12796">
    <property type="entry name" value="Ank_2"/>
    <property type="match status" value="1"/>
</dbReference>
<proteinExistence type="predicted"/>
<evidence type="ECO:0000313" key="5">
    <source>
        <dbReference type="Proteomes" id="UP000245119"/>
    </source>
</evidence>
<evidence type="ECO:0000256" key="2">
    <source>
        <dbReference type="ARBA" id="ARBA00023043"/>
    </source>
</evidence>
<comment type="caution">
    <text evidence="4">The sequence shown here is derived from an EMBL/GenBank/DDBJ whole genome shotgun (WGS) entry which is preliminary data.</text>
</comment>
<dbReference type="InterPro" id="IPR002110">
    <property type="entry name" value="Ankyrin_rpt"/>
</dbReference>
<feature type="repeat" description="ANK" evidence="3">
    <location>
        <begin position="35"/>
        <end position="67"/>
    </location>
</feature>
<keyword evidence="2 3" id="KW-0040">ANK repeat</keyword>
<dbReference type="EMBL" id="PZQS01000009">
    <property type="protein sequence ID" value="PVD24399.1"/>
    <property type="molecule type" value="Genomic_DNA"/>
</dbReference>
<dbReference type="Gene3D" id="1.25.40.20">
    <property type="entry name" value="Ankyrin repeat-containing domain"/>
    <property type="match status" value="1"/>
</dbReference>
<keyword evidence="5" id="KW-1185">Reference proteome</keyword>
<dbReference type="AlphaFoldDB" id="A0A2T7NTA5"/>
<dbReference type="SMART" id="SM00248">
    <property type="entry name" value="ANK"/>
    <property type="match status" value="2"/>
</dbReference>
<accession>A0A2T7NTA5</accession>
<dbReference type="Proteomes" id="UP000245119">
    <property type="component" value="Linkage Group LG9"/>
</dbReference>
<evidence type="ECO:0000256" key="1">
    <source>
        <dbReference type="ARBA" id="ARBA00022737"/>
    </source>
</evidence>
<protein>
    <submittedName>
        <fullName evidence="4">Uncharacterized protein</fullName>
    </submittedName>
</protein>
<sequence>MLAATSGSTMTMVYLLFTCKDEDDRKKLVTAHDKDGLTALHFASLSHDPQVVKLLVDVGADVNAGQFTTLQKRRFALTPLHFALVKATRHAVSIAKMLLKSGTNLKFQVATTNNTAPCGMLVKDSTCGAYFCMGTYVLSHLLLPSYGARYYGKISSVGTALHLAVKRSVDLSDILSQKQDRLVLNVPDG</sequence>
<organism evidence="4 5">
    <name type="scientific">Pomacea canaliculata</name>
    <name type="common">Golden apple snail</name>
    <dbReference type="NCBI Taxonomy" id="400727"/>
    <lineage>
        <taxon>Eukaryota</taxon>
        <taxon>Metazoa</taxon>
        <taxon>Spiralia</taxon>
        <taxon>Lophotrochozoa</taxon>
        <taxon>Mollusca</taxon>
        <taxon>Gastropoda</taxon>
        <taxon>Caenogastropoda</taxon>
        <taxon>Architaenioglossa</taxon>
        <taxon>Ampullarioidea</taxon>
        <taxon>Ampullariidae</taxon>
        <taxon>Pomacea</taxon>
    </lineage>
</organism>
<dbReference type="OrthoDB" id="6222060at2759"/>
<keyword evidence="1" id="KW-0677">Repeat</keyword>
<dbReference type="PANTHER" id="PTHR24134">
    <property type="entry name" value="ANKYRIN REPEAT-CONTAINING PROTEIN DDB_G0279043"/>
    <property type="match status" value="1"/>
</dbReference>